<protein>
    <recommendedName>
        <fullName evidence="3">GatB/YqeY domain-containing protein</fullName>
    </recommendedName>
</protein>
<name>A0A1F5FIG4_9BACT</name>
<dbReference type="InterPro" id="IPR019004">
    <property type="entry name" value="YqeY/Aim41"/>
</dbReference>
<dbReference type="GO" id="GO:0016884">
    <property type="term" value="F:carbon-nitrogen ligase activity, with glutamine as amido-N-donor"/>
    <property type="evidence" value="ECO:0007669"/>
    <property type="project" value="InterPro"/>
</dbReference>
<dbReference type="Gene3D" id="1.10.1510.10">
    <property type="entry name" value="Uncharacterised protein YqeY/AIM41 PF09424, N-terminal domain"/>
    <property type="match status" value="1"/>
</dbReference>
<gene>
    <name evidence="1" type="ORF">A2368_01760</name>
</gene>
<evidence type="ECO:0008006" key="3">
    <source>
        <dbReference type="Google" id="ProtNLM"/>
    </source>
</evidence>
<reference evidence="1 2" key="1">
    <citation type="journal article" date="2016" name="Nat. Commun.">
        <title>Thousands of microbial genomes shed light on interconnected biogeochemical processes in an aquifer system.</title>
        <authorList>
            <person name="Anantharaman K."/>
            <person name="Brown C.T."/>
            <person name="Hug L.A."/>
            <person name="Sharon I."/>
            <person name="Castelle C.J."/>
            <person name="Probst A.J."/>
            <person name="Thomas B.C."/>
            <person name="Singh A."/>
            <person name="Wilkins M.J."/>
            <person name="Karaoz U."/>
            <person name="Brodie E.L."/>
            <person name="Williams K.H."/>
            <person name="Hubbard S.S."/>
            <person name="Banfield J.F."/>
        </authorList>
    </citation>
    <scope>NUCLEOTIDE SEQUENCE [LARGE SCALE GENOMIC DNA]</scope>
</reference>
<dbReference type="AlphaFoldDB" id="A0A1F5FIG4"/>
<dbReference type="Proteomes" id="UP000176682">
    <property type="component" value="Unassembled WGS sequence"/>
</dbReference>
<sequence length="142" mass="16199">MLIERIRSDYNTALKAREALTVQVLRMLISALEYEKIRKQAELSETEEIAVVKLELKKRLESVEVFTRVGQAERAKSEAEEAEIIKAYLPEQLGEEEIRLKIADLRKQFPELPNGQLIGKVVAELGRDKVDGNLVARLVNQK</sequence>
<dbReference type="SUPFAM" id="SSF89095">
    <property type="entry name" value="GatB/YqeY motif"/>
    <property type="match status" value="1"/>
</dbReference>
<dbReference type="InterPro" id="IPR003789">
    <property type="entry name" value="Asn/Gln_tRNA_amidoTrase-B-like"/>
</dbReference>
<dbReference type="PANTHER" id="PTHR28055:SF1">
    <property type="entry name" value="ALTERED INHERITANCE OF MITOCHONDRIA PROTEIN 41, MITOCHONDRIAL"/>
    <property type="match status" value="1"/>
</dbReference>
<proteinExistence type="predicted"/>
<organism evidence="1 2">
    <name type="scientific">Candidatus Collierbacteria bacterium RIFOXYB1_FULL_49_13</name>
    <dbReference type="NCBI Taxonomy" id="1817728"/>
    <lineage>
        <taxon>Bacteria</taxon>
        <taxon>Candidatus Collieribacteriota</taxon>
    </lineage>
</organism>
<evidence type="ECO:0000313" key="2">
    <source>
        <dbReference type="Proteomes" id="UP000176682"/>
    </source>
</evidence>
<accession>A0A1F5FIG4</accession>
<dbReference type="Pfam" id="PF09424">
    <property type="entry name" value="YqeY"/>
    <property type="match status" value="1"/>
</dbReference>
<comment type="caution">
    <text evidence="1">The sequence shown here is derived from an EMBL/GenBank/DDBJ whole genome shotgun (WGS) entry which is preliminary data.</text>
</comment>
<evidence type="ECO:0000313" key="1">
    <source>
        <dbReference type="EMBL" id="OGD79391.1"/>
    </source>
</evidence>
<dbReference type="PANTHER" id="PTHR28055">
    <property type="entry name" value="ALTERED INHERITANCE OF MITOCHONDRIA PROTEIN 41, MITOCHONDRIAL"/>
    <property type="match status" value="1"/>
</dbReference>
<dbReference type="EMBL" id="MFAM01000022">
    <property type="protein sequence ID" value="OGD79391.1"/>
    <property type="molecule type" value="Genomic_DNA"/>
</dbReference>
<dbReference type="InterPro" id="IPR042184">
    <property type="entry name" value="YqeY/Aim41_N"/>
</dbReference>